<evidence type="ECO:0000313" key="1">
    <source>
        <dbReference type="EMBL" id="XCG64755.1"/>
    </source>
</evidence>
<proteinExistence type="predicted"/>
<evidence type="ECO:0008006" key="2">
    <source>
        <dbReference type="Google" id="ProtNLM"/>
    </source>
</evidence>
<dbReference type="AlphaFoldDB" id="A0AAU8DU71"/>
<accession>A0AAU8DU71</accession>
<dbReference type="RefSeq" id="WP_353650367.1">
    <property type="nucleotide sequence ID" value="NZ_CP159218.1"/>
</dbReference>
<sequence>MLCTPSTLQLTVTSRSATYPTGAQPVLGLSVTNSGSQACTQDVSGSKQVFSVYSASGARAWSTADCFPGTGTEVRTLQPAETVQYNIRWAGTTSRPGCAGERTTVPAGVYQVRAVLGSLSATPVRITFG</sequence>
<reference evidence="1" key="1">
    <citation type="submission" date="2024-05" db="EMBL/GenBank/DDBJ databases">
        <authorList>
            <person name="Cai S.Y."/>
            <person name="Jin L.M."/>
            <person name="Li H.R."/>
        </authorList>
    </citation>
    <scope>NUCLEOTIDE SEQUENCE</scope>
    <source>
        <strain evidence="1">A5-74</strain>
    </source>
</reference>
<protein>
    <recommendedName>
        <fullName evidence="2">Intracellular proteinase inhibitor BsuPI domain-containing protein</fullName>
    </recommendedName>
</protein>
<dbReference type="EMBL" id="CP159218">
    <property type="protein sequence ID" value="XCG64755.1"/>
    <property type="molecule type" value="Genomic_DNA"/>
</dbReference>
<organism evidence="1">
    <name type="scientific">Nakamurella sp. A5-74</name>
    <dbReference type="NCBI Taxonomy" id="3158264"/>
    <lineage>
        <taxon>Bacteria</taxon>
        <taxon>Bacillati</taxon>
        <taxon>Actinomycetota</taxon>
        <taxon>Actinomycetes</taxon>
        <taxon>Nakamurellales</taxon>
        <taxon>Nakamurellaceae</taxon>
        <taxon>Nakamurella</taxon>
    </lineage>
</organism>
<name>A0AAU8DU71_9ACTN</name>
<dbReference type="InterPro" id="IPR038144">
    <property type="entry name" value="IPI"/>
</dbReference>
<gene>
    <name evidence="1" type="ORF">ABLG96_05420</name>
</gene>
<dbReference type="Gene3D" id="2.60.40.2360">
    <property type="entry name" value="Intracellular proteinase inhibitor BsuPI"/>
    <property type="match status" value="1"/>
</dbReference>